<sequence length="184" mass="20703">MTKEECYLLGNVARLHGFKGEVMIYLDVTEPLEYSELESVFVDIHGQLTPFFIESIQIQNKNFARVRFEGVTTEEEAKEILKKELYLPLSFLPELEGTSFYDHEVIGFDAVETHFGQVGKVIAILDHAANPLIQIDAKGTEVLIPLSVDTVSKVDRSNKALHFTAPEGLIELYLSGEEAEDKDQ</sequence>
<feature type="domain" description="RimM N-terminal" evidence="6">
    <location>
        <begin position="9"/>
        <end position="88"/>
    </location>
</feature>
<dbReference type="Proteomes" id="UP001501126">
    <property type="component" value="Unassembled WGS sequence"/>
</dbReference>
<organism evidence="8 9">
    <name type="scientific">Wandonia haliotis</name>
    <dbReference type="NCBI Taxonomy" id="574963"/>
    <lineage>
        <taxon>Bacteria</taxon>
        <taxon>Pseudomonadati</taxon>
        <taxon>Bacteroidota</taxon>
        <taxon>Flavobacteriia</taxon>
        <taxon>Flavobacteriales</taxon>
        <taxon>Crocinitomicaceae</taxon>
        <taxon>Wandonia</taxon>
    </lineage>
</organism>
<evidence type="ECO:0000259" key="7">
    <source>
        <dbReference type="Pfam" id="PF24986"/>
    </source>
</evidence>
<dbReference type="EMBL" id="BAAAFH010000007">
    <property type="protein sequence ID" value="GAA0874825.1"/>
    <property type="molecule type" value="Genomic_DNA"/>
</dbReference>
<comment type="function">
    <text evidence="5">An accessory protein needed during the final step in the assembly of 30S ribosomal subunit, possibly for assembly of the head region. Essential for efficient processing of 16S rRNA. May be needed both before and after RbfA during the maturation of 16S rRNA. It has affinity for free ribosomal 30S subunits but not for 70S ribosomes.</text>
</comment>
<name>A0ABN1MPQ3_9FLAO</name>
<evidence type="ECO:0000256" key="4">
    <source>
        <dbReference type="ARBA" id="ARBA00023186"/>
    </source>
</evidence>
<comment type="domain">
    <text evidence="5">The PRC barrel domain binds ribosomal protein uS19.</text>
</comment>
<dbReference type="SUPFAM" id="SSF50346">
    <property type="entry name" value="PRC-barrel domain"/>
    <property type="match status" value="1"/>
</dbReference>
<feature type="domain" description="Ribosome maturation factor RimM PRC barrel" evidence="7">
    <location>
        <begin position="103"/>
        <end position="169"/>
    </location>
</feature>
<dbReference type="InterPro" id="IPR011961">
    <property type="entry name" value="RimM"/>
</dbReference>
<dbReference type="HAMAP" id="MF_00014">
    <property type="entry name" value="Ribosome_mat_RimM"/>
    <property type="match status" value="1"/>
</dbReference>
<dbReference type="Gene3D" id="2.30.30.240">
    <property type="entry name" value="PRC-barrel domain"/>
    <property type="match status" value="1"/>
</dbReference>
<comment type="subcellular location">
    <subcellularLocation>
        <location evidence="5">Cytoplasm</location>
    </subcellularLocation>
</comment>
<keyword evidence="4 5" id="KW-0143">Chaperone</keyword>
<accession>A0ABN1MPQ3</accession>
<dbReference type="InterPro" id="IPR056792">
    <property type="entry name" value="PRC_RimM"/>
</dbReference>
<dbReference type="NCBIfam" id="TIGR02273">
    <property type="entry name" value="16S_RimM"/>
    <property type="match status" value="1"/>
</dbReference>
<evidence type="ECO:0000313" key="9">
    <source>
        <dbReference type="Proteomes" id="UP001501126"/>
    </source>
</evidence>
<dbReference type="InterPro" id="IPR036976">
    <property type="entry name" value="RimM_N_sf"/>
</dbReference>
<comment type="subunit">
    <text evidence="5">Binds ribosomal protein uS19.</text>
</comment>
<dbReference type="SUPFAM" id="SSF50447">
    <property type="entry name" value="Translation proteins"/>
    <property type="match status" value="1"/>
</dbReference>
<evidence type="ECO:0000256" key="3">
    <source>
        <dbReference type="ARBA" id="ARBA00022552"/>
    </source>
</evidence>
<protein>
    <recommendedName>
        <fullName evidence="5">Ribosome maturation factor RimM</fullName>
    </recommendedName>
</protein>
<dbReference type="Gene3D" id="2.40.30.60">
    <property type="entry name" value="RimM"/>
    <property type="match status" value="1"/>
</dbReference>
<keyword evidence="1 5" id="KW-0963">Cytoplasm</keyword>
<dbReference type="PANTHER" id="PTHR33692:SF1">
    <property type="entry name" value="RIBOSOME MATURATION FACTOR RIMM"/>
    <property type="match status" value="1"/>
</dbReference>
<dbReference type="Pfam" id="PF01782">
    <property type="entry name" value="RimM"/>
    <property type="match status" value="1"/>
</dbReference>
<evidence type="ECO:0000256" key="1">
    <source>
        <dbReference type="ARBA" id="ARBA00022490"/>
    </source>
</evidence>
<evidence type="ECO:0000259" key="6">
    <source>
        <dbReference type="Pfam" id="PF01782"/>
    </source>
</evidence>
<evidence type="ECO:0000256" key="2">
    <source>
        <dbReference type="ARBA" id="ARBA00022517"/>
    </source>
</evidence>
<gene>
    <name evidence="5 8" type="primary">rimM</name>
    <name evidence="8" type="ORF">GCM10009118_12330</name>
</gene>
<evidence type="ECO:0000313" key="8">
    <source>
        <dbReference type="EMBL" id="GAA0874825.1"/>
    </source>
</evidence>
<keyword evidence="2 5" id="KW-0690">Ribosome biogenesis</keyword>
<dbReference type="PANTHER" id="PTHR33692">
    <property type="entry name" value="RIBOSOME MATURATION FACTOR RIMM"/>
    <property type="match status" value="1"/>
</dbReference>
<comment type="similarity">
    <text evidence="5">Belongs to the RimM family.</text>
</comment>
<dbReference type="InterPro" id="IPR011033">
    <property type="entry name" value="PRC_barrel-like_sf"/>
</dbReference>
<dbReference type="InterPro" id="IPR002676">
    <property type="entry name" value="RimM_N"/>
</dbReference>
<proteinExistence type="inferred from homology"/>
<dbReference type="RefSeq" id="WP_343785745.1">
    <property type="nucleotide sequence ID" value="NZ_BAAAFH010000007.1"/>
</dbReference>
<keyword evidence="3 5" id="KW-0698">rRNA processing</keyword>
<dbReference type="InterPro" id="IPR009000">
    <property type="entry name" value="Transl_B-barrel_sf"/>
</dbReference>
<comment type="caution">
    <text evidence="8">The sequence shown here is derived from an EMBL/GenBank/DDBJ whole genome shotgun (WGS) entry which is preliminary data.</text>
</comment>
<reference evidence="8 9" key="1">
    <citation type="journal article" date="2019" name="Int. J. Syst. Evol. Microbiol.">
        <title>The Global Catalogue of Microorganisms (GCM) 10K type strain sequencing project: providing services to taxonomists for standard genome sequencing and annotation.</title>
        <authorList>
            <consortium name="The Broad Institute Genomics Platform"/>
            <consortium name="The Broad Institute Genome Sequencing Center for Infectious Disease"/>
            <person name="Wu L."/>
            <person name="Ma J."/>
        </authorList>
    </citation>
    <scope>NUCLEOTIDE SEQUENCE [LARGE SCALE GENOMIC DNA]</scope>
    <source>
        <strain evidence="8 9">JCM 16083</strain>
    </source>
</reference>
<evidence type="ECO:0000256" key="5">
    <source>
        <dbReference type="HAMAP-Rule" id="MF_00014"/>
    </source>
</evidence>
<dbReference type="Pfam" id="PF24986">
    <property type="entry name" value="PRC_RimM"/>
    <property type="match status" value="1"/>
</dbReference>
<keyword evidence="9" id="KW-1185">Reference proteome</keyword>